<evidence type="ECO:0000313" key="1">
    <source>
        <dbReference type="EMBL" id="MFC0251645.1"/>
    </source>
</evidence>
<keyword evidence="2" id="KW-1185">Reference proteome</keyword>
<gene>
    <name evidence="1" type="ORF">ACFFJK_07065</name>
</gene>
<name>A0ABV6FF31_9BURK</name>
<dbReference type="Proteomes" id="UP001589773">
    <property type="component" value="Unassembled WGS sequence"/>
</dbReference>
<dbReference type="EMBL" id="JBHLWP010000009">
    <property type="protein sequence ID" value="MFC0251645.1"/>
    <property type="molecule type" value="Genomic_DNA"/>
</dbReference>
<accession>A0ABV6FF31</accession>
<evidence type="ECO:0000313" key="2">
    <source>
        <dbReference type="Proteomes" id="UP001589773"/>
    </source>
</evidence>
<comment type="caution">
    <text evidence="1">The sequence shown here is derived from an EMBL/GenBank/DDBJ whole genome shotgun (WGS) entry which is preliminary data.</text>
</comment>
<protein>
    <submittedName>
        <fullName evidence="1">Uncharacterized protein</fullName>
    </submittedName>
</protein>
<sequence length="163" mass="16475">MVAQAITTPDIPAADPAPAAAAAMATTADPFAVPDDAAPAQSRLDAMVGRARRDAGIVDRELRAGKTGVPAVAGTPWGSFRTALDGAHKDTARGLTSESYTAPDGQVIYRFRLGGKVWCRTGGSVRPSIGGAVGGGATLFDSRGGEGSAGGIACPSHADWKRD</sequence>
<organism evidence="1 2">
    <name type="scientific">Massilia consociata</name>
    <dbReference type="NCBI Taxonomy" id="760117"/>
    <lineage>
        <taxon>Bacteria</taxon>
        <taxon>Pseudomonadati</taxon>
        <taxon>Pseudomonadota</taxon>
        <taxon>Betaproteobacteria</taxon>
        <taxon>Burkholderiales</taxon>
        <taxon>Oxalobacteraceae</taxon>
        <taxon>Telluria group</taxon>
        <taxon>Massilia</taxon>
    </lineage>
</organism>
<reference evidence="1 2" key="1">
    <citation type="submission" date="2024-09" db="EMBL/GenBank/DDBJ databases">
        <authorList>
            <person name="Sun Q."/>
            <person name="Mori K."/>
        </authorList>
    </citation>
    <scope>NUCLEOTIDE SEQUENCE [LARGE SCALE GENOMIC DNA]</scope>
    <source>
        <strain evidence="1 2">CCM 7792</strain>
    </source>
</reference>
<proteinExistence type="predicted"/>
<dbReference type="RefSeq" id="WP_379678475.1">
    <property type="nucleotide sequence ID" value="NZ_JBHLWP010000009.1"/>
</dbReference>